<evidence type="ECO:0000256" key="1">
    <source>
        <dbReference type="ARBA" id="ARBA00004141"/>
    </source>
</evidence>
<dbReference type="GO" id="GO:0016020">
    <property type="term" value="C:membrane"/>
    <property type="evidence" value="ECO:0007669"/>
    <property type="project" value="UniProtKB-SubCell"/>
</dbReference>
<keyword evidence="3 5" id="KW-1133">Transmembrane helix</keyword>
<dbReference type="Gene3D" id="1.20.1250.20">
    <property type="entry name" value="MFS general substrate transporter like domains"/>
    <property type="match status" value="1"/>
</dbReference>
<dbReference type="EnsemblProtists" id="EOD06362">
    <property type="protein sequence ID" value="EOD06362"/>
    <property type="gene ID" value="EMIHUDRAFT_219219"/>
</dbReference>
<feature type="transmembrane region" description="Helical" evidence="5">
    <location>
        <begin position="174"/>
        <end position="193"/>
    </location>
</feature>
<dbReference type="PRINTS" id="PR01035">
    <property type="entry name" value="TCRTETA"/>
</dbReference>
<dbReference type="STRING" id="2903.R1BAQ5"/>
<evidence type="ECO:0000256" key="5">
    <source>
        <dbReference type="SAM" id="Phobius"/>
    </source>
</evidence>
<keyword evidence="4 5" id="KW-0472">Membrane</keyword>
<feature type="transmembrane region" description="Helical" evidence="5">
    <location>
        <begin position="12"/>
        <end position="35"/>
    </location>
</feature>
<keyword evidence="8" id="KW-1185">Reference proteome</keyword>
<dbReference type="PROSITE" id="PS50850">
    <property type="entry name" value="MFS"/>
    <property type="match status" value="1"/>
</dbReference>
<dbReference type="GO" id="GO:0005635">
    <property type="term" value="C:nuclear envelope"/>
    <property type="evidence" value="ECO:0007669"/>
    <property type="project" value="TreeGrafter"/>
</dbReference>
<dbReference type="PaxDb" id="2903-EOD06362"/>
<dbReference type="PANTHER" id="PTHR24002:SF3">
    <property type="entry name" value="SOLUTE CARRIER FAMILY 22 MEMBER 18"/>
    <property type="match status" value="1"/>
</dbReference>
<dbReference type="Proteomes" id="UP000013827">
    <property type="component" value="Unassembled WGS sequence"/>
</dbReference>
<dbReference type="InterPro" id="IPR020846">
    <property type="entry name" value="MFS_dom"/>
</dbReference>
<dbReference type="InterPro" id="IPR011701">
    <property type="entry name" value="MFS"/>
</dbReference>
<dbReference type="eggNOG" id="KOG2615">
    <property type="taxonomic scope" value="Eukaryota"/>
</dbReference>
<accession>A0A0D3I527</accession>
<dbReference type="KEGG" id="ehx:EMIHUDRAFT_219219"/>
<reference evidence="8" key="1">
    <citation type="journal article" date="2013" name="Nature">
        <title>Pan genome of the phytoplankton Emiliania underpins its global distribution.</title>
        <authorList>
            <person name="Read B.A."/>
            <person name="Kegel J."/>
            <person name="Klute M.J."/>
            <person name="Kuo A."/>
            <person name="Lefebvre S.C."/>
            <person name="Maumus F."/>
            <person name="Mayer C."/>
            <person name="Miller J."/>
            <person name="Monier A."/>
            <person name="Salamov A."/>
            <person name="Young J."/>
            <person name="Aguilar M."/>
            <person name="Claverie J.M."/>
            <person name="Frickenhaus S."/>
            <person name="Gonzalez K."/>
            <person name="Herman E.K."/>
            <person name="Lin Y.C."/>
            <person name="Napier J."/>
            <person name="Ogata H."/>
            <person name="Sarno A.F."/>
            <person name="Shmutz J."/>
            <person name="Schroeder D."/>
            <person name="de Vargas C."/>
            <person name="Verret F."/>
            <person name="von Dassow P."/>
            <person name="Valentin K."/>
            <person name="Van de Peer Y."/>
            <person name="Wheeler G."/>
            <person name="Dacks J.B."/>
            <person name="Delwiche C.F."/>
            <person name="Dyhrman S.T."/>
            <person name="Glockner G."/>
            <person name="John U."/>
            <person name="Richards T."/>
            <person name="Worden A.Z."/>
            <person name="Zhang X."/>
            <person name="Grigoriev I.V."/>
            <person name="Allen A.E."/>
            <person name="Bidle K."/>
            <person name="Borodovsky M."/>
            <person name="Bowler C."/>
            <person name="Brownlee C."/>
            <person name="Cock J.M."/>
            <person name="Elias M."/>
            <person name="Gladyshev V.N."/>
            <person name="Groth M."/>
            <person name="Guda C."/>
            <person name="Hadaegh A."/>
            <person name="Iglesias-Rodriguez M.D."/>
            <person name="Jenkins J."/>
            <person name="Jones B.M."/>
            <person name="Lawson T."/>
            <person name="Leese F."/>
            <person name="Lindquist E."/>
            <person name="Lobanov A."/>
            <person name="Lomsadze A."/>
            <person name="Malik S.B."/>
            <person name="Marsh M.E."/>
            <person name="Mackinder L."/>
            <person name="Mock T."/>
            <person name="Mueller-Roeber B."/>
            <person name="Pagarete A."/>
            <person name="Parker M."/>
            <person name="Probert I."/>
            <person name="Quesneville H."/>
            <person name="Raines C."/>
            <person name="Rensing S.A."/>
            <person name="Riano-Pachon D.M."/>
            <person name="Richier S."/>
            <person name="Rokitta S."/>
            <person name="Shiraiwa Y."/>
            <person name="Soanes D.M."/>
            <person name="van der Giezen M."/>
            <person name="Wahlund T.M."/>
            <person name="Williams B."/>
            <person name="Wilson W."/>
            <person name="Wolfe G."/>
            <person name="Wurch L.L."/>
        </authorList>
    </citation>
    <scope>NUCLEOTIDE SEQUENCE</scope>
</reference>
<dbReference type="PANTHER" id="PTHR24002">
    <property type="entry name" value="SOLUTE CARRIER FAMILY 22 MEMBER 18"/>
    <property type="match status" value="1"/>
</dbReference>
<dbReference type="Pfam" id="PF07690">
    <property type="entry name" value="MFS_1"/>
    <property type="match status" value="1"/>
</dbReference>
<feature type="transmembrane region" description="Helical" evidence="5">
    <location>
        <begin position="79"/>
        <end position="107"/>
    </location>
</feature>
<protein>
    <recommendedName>
        <fullName evidence="6">Major facilitator superfamily (MFS) profile domain-containing protein</fullName>
    </recommendedName>
</protein>
<organism evidence="7 8">
    <name type="scientific">Emiliania huxleyi (strain CCMP1516)</name>
    <dbReference type="NCBI Taxonomy" id="280463"/>
    <lineage>
        <taxon>Eukaryota</taxon>
        <taxon>Haptista</taxon>
        <taxon>Haptophyta</taxon>
        <taxon>Prymnesiophyceae</taxon>
        <taxon>Isochrysidales</taxon>
        <taxon>Noelaerhabdaceae</taxon>
        <taxon>Emiliania</taxon>
    </lineage>
</organism>
<comment type="subcellular location">
    <subcellularLocation>
        <location evidence="1">Membrane</location>
        <topology evidence="1">Multi-pass membrane protein</topology>
    </subcellularLocation>
</comment>
<sequence>MTSTAKLASAQWIARCAQLIVLVDYVAVGAMRTVLPYYVKHLGASGAAVGALETLYGVGQIAGAVALGWLSDARGRKAVLLLSFAGAAAGYSVASAAVALGSVPFLLASRLPVGVAKQTVTATRAIIADITPPDARSAPLARLFAGCSLGYAVGPVLGGLLADYAGGASPLPAAACAVVFVALMPCGALVMLASTSLPLLSLRLGWSASMLGLYNSAWGVASGVTPAYCLRVQGAALPDRAALRLGIGCLALTSASLSLWSASARVLWAARRASADSSCPTPLPRAVLGRLDAAGSLCRVLLPPAAGALADGPGLWAAFAAQAALCLGGLACTEWWWFRRAQAGQAQERLKAA</sequence>
<evidence type="ECO:0000256" key="4">
    <source>
        <dbReference type="ARBA" id="ARBA00023136"/>
    </source>
</evidence>
<evidence type="ECO:0000313" key="7">
    <source>
        <dbReference type="EnsemblProtists" id="EOD06362"/>
    </source>
</evidence>
<evidence type="ECO:0000256" key="3">
    <source>
        <dbReference type="ARBA" id="ARBA00022989"/>
    </source>
</evidence>
<evidence type="ECO:0000256" key="2">
    <source>
        <dbReference type="ARBA" id="ARBA00022692"/>
    </source>
</evidence>
<evidence type="ECO:0000313" key="8">
    <source>
        <dbReference type="Proteomes" id="UP000013827"/>
    </source>
</evidence>
<reference evidence="7" key="2">
    <citation type="submission" date="2024-10" db="UniProtKB">
        <authorList>
            <consortium name="EnsemblProtists"/>
        </authorList>
    </citation>
    <scope>IDENTIFICATION</scope>
</reference>
<dbReference type="AlphaFoldDB" id="A0A0D3I527"/>
<feature type="transmembrane region" description="Helical" evidence="5">
    <location>
        <begin position="47"/>
        <end position="67"/>
    </location>
</feature>
<dbReference type="RefSeq" id="XP_005758791.1">
    <property type="nucleotide sequence ID" value="XM_005758734.1"/>
</dbReference>
<feature type="transmembrane region" description="Helical" evidence="5">
    <location>
        <begin position="213"/>
        <end position="230"/>
    </location>
</feature>
<feature type="transmembrane region" description="Helical" evidence="5">
    <location>
        <begin position="143"/>
        <end position="162"/>
    </location>
</feature>
<proteinExistence type="predicted"/>
<feature type="transmembrane region" description="Helical" evidence="5">
    <location>
        <begin position="242"/>
        <end position="262"/>
    </location>
</feature>
<keyword evidence="2 5" id="KW-0812">Transmembrane</keyword>
<feature type="domain" description="Major facilitator superfamily (MFS) profile" evidence="6">
    <location>
        <begin position="10"/>
        <end position="353"/>
    </location>
</feature>
<dbReference type="HOGENOM" id="CLU_800350_0_0_1"/>
<dbReference type="GO" id="GO:0022857">
    <property type="term" value="F:transmembrane transporter activity"/>
    <property type="evidence" value="ECO:0007669"/>
    <property type="project" value="InterPro"/>
</dbReference>
<dbReference type="SUPFAM" id="SSF103473">
    <property type="entry name" value="MFS general substrate transporter"/>
    <property type="match status" value="1"/>
</dbReference>
<evidence type="ECO:0000259" key="6">
    <source>
        <dbReference type="PROSITE" id="PS50850"/>
    </source>
</evidence>
<name>A0A0D3I527_EMIH1</name>
<feature type="transmembrane region" description="Helical" evidence="5">
    <location>
        <begin position="315"/>
        <end position="338"/>
    </location>
</feature>
<dbReference type="InterPro" id="IPR036259">
    <property type="entry name" value="MFS_trans_sf"/>
</dbReference>
<dbReference type="InterPro" id="IPR001958">
    <property type="entry name" value="Tet-R_TetA/multi-R_MdtG-like"/>
</dbReference>
<dbReference type="GeneID" id="17252555"/>